<feature type="transmembrane region" description="Helical" evidence="1">
    <location>
        <begin position="207"/>
        <end position="230"/>
    </location>
</feature>
<feature type="transmembrane region" description="Helical" evidence="1">
    <location>
        <begin position="264"/>
        <end position="285"/>
    </location>
</feature>
<comment type="caution">
    <text evidence="2">The sequence shown here is derived from an EMBL/GenBank/DDBJ whole genome shotgun (WGS) entry which is preliminary data.</text>
</comment>
<gene>
    <name evidence="2" type="ORF">Tco_1045221</name>
</gene>
<feature type="transmembrane region" description="Helical" evidence="1">
    <location>
        <begin position="84"/>
        <end position="104"/>
    </location>
</feature>
<dbReference type="EMBL" id="BQNB010018807">
    <property type="protein sequence ID" value="GJT78496.1"/>
    <property type="molecule type" value="Genomic_DNA"/>
</dbReference>
<keyword evidence="1" id="KW-0472">Membrane</keyword>
<name>A0ABQ5GS44_9ASTR</name>
<protein>
    <submittedName>
        <fullName evidence="2">Uncharacterized protein</fullName>
    </submittedName>
</protein>
<reference evidence="2" key="2">
    <citation type="submission" date="2022-01" db="EMBL/GenBank/DDBJ databases">
        <authorList>
            <person name="Yamashiro T."/>
            <person name="Shiraishi A."/>
            <person name="Satake H."/>
            <person name="Nakayama K."/>
        </authorList>
    </citation>
    <scope>NUCLEOTIDE SEQUENCE</scope>
</reference>
<feature type="transmembrane region" description="Helical" evidence="1">
    <location>
        <begin position="242"/>
        <end position="258"/>
    </location>
</feature>
<dbReference type="Proteomes" id="UP001151760">
    <property type="component" value="Unassembled WGS sequence"/>
</dbReference>
<proteinExistence type="predicted"/>
<keyword evidence="1" id="KW-1133">Transmembrane helix</keyword>
<reference evidence="2" key="1">
    <citation type="journal article" date="2022" name="Int. J. Mol. Sci.">
        <title>Draft Genome of Tanacetum Coccineum: Genomic Comparison of Closely Related Tanacetum-Family Plants.</title>
        <authorList>
            <person name="Yamashiro T."/>
            <person name="Shiraishi A."/>
            <person name="Nakayama K."/>
            <person name="Satake H."/>
        </authorList>
    </citation>
    <scope>NUCLEOTIDE SEQUENCE</scope>
</reference>
<evidence type="ECO:0000313" key="2">
    <source>
        <dbReference type="EMBL" id="GJT78496.1"/>
    </source>
</evidence>
<keyword evidence="1" id="KW-0812">Transmembrane</keyword>
<organism evidence="2 3">
    <name type="scientific">Tanacetum coccineum</name>
    <dbReference type="NCBI Taxonomy" id="301880"/>
    <lineage>
        <taxon>Eukaryota</taxon>
        <taxon>Viridiplantae</taxon>
        <taxon>Streptophyta</taxon>
        <taxon>Embryophyta</taxon>
        <taxon>Tracheophyta</taxon>
        <taxon>Spermatophyta</taxon>
        <taxon>Magnoliopsida</taxon>
        <taxon>eudicotyledons</taxon>
        <taxon>Gunneridae</taxon>
        <taxon>Pentapetalae</taxon>
        <taxon>asterids</taxon>
        <taxon>campanulids</taxon>
        <taxon>Asterales</taxon>
        <taxon>Asteraceae</taxon>
        <taxon>Asteroideae</taxon>
        <taxon>Anthemideae</taxon>
        <taxon>Anthemidinae</taxon>
        <taxon>Tanacetum</taxon>
    </lineage>
</organism>
<sequence>MIVVDLAKTDAGLITLADSWSALNARRALRLQPVCFCLLCCSRADSMLLTEWLLAAAALDFWPETRLAAGSWAARSTAGWSSWWLAWLLLLTALLLLSSTLRLAPLHSVLEPLLSISRTAATARCSLCTERLLSFSFSRLLLLLLTGSGSARDNSCSDWTWAAADLVSVDARKVLRPGWWRRGSCAGSLLRLEAEGSSCWAGLLRSAGWWLCWGLGWLLPGWGAAVLLRLLWIDAAAEPEYVGIRAVCLGLLLGQLTANEGLHAVLLTETGCLGCWLGLLAVWAASSV</sequence>
<evidence type="ECO:0000256" key="1">
    <source>
        <dbReference type="SAM" id="Phobius"/>
    </source>
</evidence>
<evidence type="ECO:0000313" key="3">
    <source>
        <dbReference type="Proteomes" id="UP001151760"/>
    </source>
</evidence>
<keyword evidence="3" id="KW-1185">Reference proteome</keyword>
<accession>A0ABQ5GS44</accession>